<keyword evidence="7" id="KW-1015">Disulfide bond</keyword>
<dbReference type="InterPro" id="IPR001424">
    <property type="entry name" value="SOD_Cu_Zn_dom"/>
</dbReference>
<organism evidence="12 13">
    <name type="scientific">Hypsibius exemplaris</name>
    <name type="common">Freshwater tardigrade</name>
    <dbReference type="NCBI Taxonomy" id="2072580"/>
    <lineage>
        <taxon>Eukaryota</taxon>
        <taxon>Metazoa</taxon>
        <taxon>Ecdysozoa</taxon>
        <taxon>Tardigrada</taxon>
        <taxon>Eutardigrada</taxon>
        <taxon>Parachela</taxon>
        <taxon>Hypsibioidea</taxon>
        <taxon>Hypsibiidae</taxon>
        <taxon>Hypsibius</taxon>
    </lineage>
</organism>
<dbReference type="Proteomes" id="UP000192578">
    <property type="component" value="Unassembled WGS sequence"/>
</dbReference>
<feature type="signal peptide" evidence="10">
    <location>
        <begin position="1"/>
        <end position="18"/>
    </location>
</feature>
<keyword evidence="10" id="KW-0732">Signal</keyword>
<keyword evidence="6 9" id="KW-0186">Copper</keyword>
<dbReference type="InterPro" id="IPR018152">
    <property type="entry name" value="SOD_Cu/Zn_BS"/>
</dbReference>
<dbReference type="PRINTS" id="PR00068">
    <property type="entry name" value="CUZNDISMTASE"/>
</dbReference>
<keyword evidence="3 9" id="KW-0862">Zinc</keyword>
<feature type="domain" description="Superoxide dismutase copper/zinc binding" evidence="11">
    <location>
        <begin position="46"/>
        <end position="184"/>
    </location>
</feature>
<dbReference type="Gene3D" id="2.60.40.200">
    <property type="entry name" value="Superoxide dismutase, copper/zinc binding domain"/>
    <property type="match status" value="1"/>
</dbReference>
<comment type="catalytic activity">
    <reaction evidence="8 9">
        <text>2 superoxide + 2 H(+) = H2O2 + O2</text>
        <dbReference type="Rhea" id="RHEA:20696"/>
        <dbReference type="ChEBI" id="CHEBI:15378"/>
        <dbReference type="ChEBI" id="CHEBI:15379"/>
        <dbReference type="ChEBI" id="CHEBI:16240"/>
        <dbReference type="ChEBI" id="CHEBI:18421"/>
        <dbReference type="EC" id="1.15.1.1"/>
    </reaction>
</comment>
<dbReference type="OrthoDB" id="2015551at2759"/>
<dbReference type="InterPro" id="IPR024134">
    <property type="entry name" value="SOD_Cu/Zn_/chaperone"/>
</dbReference>
<dbReference type="FunFam" id="2.60.40.200:FF:000013">
    <property type="entry name" value="Superoxide dismutase [Cu-Zn]"/>
    <property type="match status" value="1"/>
</dbReference>
<dbReference type="GO" id="GO:0004784">
    <property type="term" value="F:superoxide dismutase activity"/>
    <property type="evidence" value="ECO:0007669"/>
    <property type="project" value="UniProtKB-EC"/>
</dbReference>
<feature type="chain" id="PRO_5012799988" description="Superoxide dismutase [Cu-Zn]" evidence="10">
    <location>
        <begin position="19"/>
        <end position="187"/>
    </location>
</feature>
<dbReference type="SMR" id="A0A1W0WMM0"/>
<comment type="similarity">
    <text evidence="1 9">Belongs to the Cu-Zn superoxide dismutase family.</text>
</comment>
<evidence type="ECO:0000256" key="8">
    <source>
        <dbReference type="ARBA" id="ARBA00049204"/>
    </source>
</evidence>
<evidence type="ECO:0000256" key="1">
    <source>
        <dbReference type="ARBA" id="ARBA00010457"/>
    </source>
</evidence>
<dbReference type="PROSITE" id="PS00332">
    <property type="entry name" value="SOD_CU_ZN_2"/>
    <property type="match status" value="1"/>
</dbReference>
<dbReference type="GO" id="GO:0005507">
    <property type="term" value="F:copper ion binding"/>
    <property type="evidence" value="ECO:0007669"/>
    <property type="project" value="InterPro"/>
</dbReference>
<dbReference type="AlphaFoldDB" id="A0A1W0WMM0"/>
<evidence type="ECO:0000256" key="6">
    <source>
        <dbReference type="ARBA" id="ARBA00023008"/>
    </source>
</evidence>
<comment type="cofactor">
    <cofactor evidence="9">
        <name>Cu cation</name>
        <dbReference type="ChEBI" id="CHEBI:23378"/>
    </cofactor>
    <text evidence="9">Binds 1 copper ion per subunit.</text>
</comment>
<evidence type="ECO:0000256" key="4">
    <source>
        <dbReference type="ARBA" id="ARBA00022862"/>
    </source>
</evidence>
<dbReference type="InterPro" id="IPR036423">
    <property type="entry name" value="SOD-like_Cu/Zn_dom_sf"/>
</dbReference>
<comment type="function">
    <text evidence="9">Destroys radicals which are normally produced within the cells and which are toxic to biological systems.</text>
</comment>
<proteinExistence type="inferred from homology"/>
<evidence type="ECO:0000259" key="11">
    <source>
        <dbReference type="Pfam" id="PF00080"/>
    </source>
</evidence>
<gene>
    <name evidence="12" type="ORF">BV898_09430</name>
</gene>
<comment type="caution">
    <text evidence="12">The sequence shown here is derived from an EMBL/GenBank/DDBJ whole genome shotgun (WGS) entry which is preliminary data.</text>
</comment>
<evidence type="ECO:0000256" key="10">
    <source>
        <dbReference type="SAM" id="SignalP"/>
    </source>
</evidence>
<keyword evidence="5 9" id="KW-0560">Oxidoreductase</keyword>
<evidence type="ECO:0000313" key="12">
    <source>
        <dbReference type="EMBL" id="OQV16439.1"/>
    </source>
</evidence>
<dbReference type="EC" id="1.15.1.1" evidence="9"/>
<dbReference type="CDD" id="cd00305">
    <property type="entry name" value="Cu-Zn_Superoxide_Dismutase"/>
    <property type="match status" value="1"/>
</dbReference>
<dbReference type="EMBL" id="MTYJ01000074">
    <property type="protein sequence ID" value="OQV16439.1"/>
    <property type="molecule type" value="Genomic_DNA"/>
</dbReference>
<dbReference type="Pfam" id="PF00080">
    <property type="entry name" value="Sod_Cu"/>
    <property type="match status" value="1"/>
</dbReference>
<evidence type="ECO:0000256" key="7">
    <source>
        <dbReference type="ARBA" id="ARBA00023157"/>
    </source>
</evidence>
<protein>
    <recommendedName>
        <fullName evidence="9">Superoxide dismutase [Cu-Zn]</fullName>
        <ecNumber evidence="9">1.15.1.1</ecNumber>
    </recommendedName>
</protein>
<dbReference type="SUPFAM" id="SSF49329">
    <property type="entry name" value="Cu,Zn superoxide dismutase-like"/>
    <property type="match status" value="1"/>
</dbReference>
<accession>A0A1W0WMM0</accession>
<evidence type="ECO:0000313" key="13">
    <source>
        <dbReference type="Proteomes" id="UP000192578"/>
    </source>
</evidence>
<reference evidence="13" key="1">
    <citation type="submission" date="2017-01" db="EMBL/GenBank/DDBJ databases">
        <title>Comparative genomics of anhydrobiosis in the tardigrade Hypsibius dujardini.</title>
        <authorList>
            <person name="Yoshida Y."/>
            <person name="Koutsovoulos G."/>
            <person name="Laetsch D."/>
            <person name="Stevens L."/>
            <person name="Kumar S."/>
            <person name="Horikawa D."/>
            <person name="Ishino K."/>
            <person name="Komine S."/>
            <person name="Tomita M."/>
            <person name="Blaxter M."/>
            <person name="Arakawa K."/>
        </authorList>
    </citation>
    <scope>NUCLEOTIDE SEQUENCE [LARGE SCALE GENOMIC DNA]</scope>
    <source>
        <strain evidence="13">Z151</strain>
    </source>
</reference>
<name>A0A1W0WMM0_HYPEX</name>
<sequence>MRHLGILASVLHLWTSLALECPADIQGINAGPITAITALVGPKDHVEGVVTMFQAAPDEKVVVDGTVTGLPPGKHGIHISQSGDMTGGCYVSGQHYNPLNASHHGAPTDKIRHVADLGNIVADEDGNAKFHFTDPVLSLYPTNPAFVIGRVLLVHETFDDLGRGENPPSLLNGNAGGRLACGVIGYK</sequence>
<comment type="cofactor">
    <cofactor evidence="9">
        <name>Zn(2+)</name>
        <dbReference type="ChEBI" id="CHEBI:29105"/>
    </cofactor>
    <text evidence="9">Binds 1 zinc ion per subunit.</text>
</comment>
<evidence type="ECO:0000256" key="5">
    <source>
        <dbReference type="ARBA" id="ARBA00023002"/>
    </source>
</evidence>
<dbReference type="PANTHER" id="PTHR10003">
    <property type="entry name" value="SUPEROXIDE DISMUTASE CU-ZN -RELATED"/>
    <property type="match status" value="1"/>
</dbReference>
<evidence type="ECO:0000256" key="2">
    <source>
        <dbReference type="ARBA" id="ARBA00022723"/>
    </source>
</evidence>
<evidence type="ECO:0000256" key="3">
    <source>
        <dbReference type="ARBA" id="ARBA00022833"/>
    </source>
</evidence>
<keyword evidence="2 9" id="KW-0479">Metal-binding</keyword>
<keyword evidence="4" id="KW-0049">Antioxidant</keyword>
<keyword evidence="13" id="KW-1185">Reference proteome</keyword>
<evidence type="ECO:0000256" key="9">
    <source>
        <dbReference type="RuleBase" id="RU000393"/>
    </source>
</evidence>